<feature type="region of interest" description="Disordered" evidence="5">
    <location>
        <begin position="689"/>
        <end position="721"/>
    </location>
</feature>
<dbReference type="EMBL" id="FJOG01000006">
    <property type="protein sequence ID" value="CZR55558.1"/>
    <property type="molecule type" value="Genomic_DNA"/>
</dbReference>
<dbReference type="STRING" id="576137.A0A1L7WS05"/>
<evidence type="ECO:0000256" key="2">
    <source>
        <dbReference type="ARBA" id="ARBA00022723"/>
    </source>
</evidence>
<dbReference type="GO" id="GO:0003677">
    <property type="term" value="F:DNA binding"/>
    <property type="evidence" value="ECO:0007669"/>
    <property type="project" value="UniProtKB-KW"/>
</dbReference>
<dbReference type="Pfam" id="PF04082">
    <property type="entry name" value="Fungal_trans"/>
    <property type="match status" value="1"/>
</dbReference>
<keyword evidence="8" id="KW-1185">Reference proteome</keyword>
<protein>
    <recommendedName>
        <fullName evidence="6">Xylanolytic transcriptional activator regulatory domain-containing protein</fullName>
    </recommendedName>
</protein>
<keyword evidence="3" id="KW-0238">DNA-binding</keyword>
<dbReference type="AlphaFoldDB" id="A0A1L7WS05"/>
<dbReference type="CDD" id="cd12148">
    <property type="entry name" value="fungal_TF_MHR"/>
    <property type="match status" value="1"/>
</dbReference>
<feature type="compositionally biased region" description="Polar residues" evidence="5">
    <location>
        <begin position="50"/>
        <end position="60"/>
    </location>
</feature>
<keyword evidence="4" id="KW-0539">Nucleus</keyword>
<dbReference type="InterPro" id="IPR007219">
    <property type="entry name" value="XnlR_reg_dom"/>
</dbReference>
<organism evidence="7 8">
    <name type="scientific">Phialocephala subalpina</name>
    <dbReference type="NCBI Taxonomy" id="576137"/>
    <lineage>
        <taxon>Eukaryota</taxon>
        <taxon>Fungi</taxon>
        <taxon>Dikarya</taxon>
        <taxon>Ascomycota</taxon>
        <taxon>Pezizomycotina</taxon>
        <taxon>Leotiomycetes</taxon>
        <taxon>Helotiales</taxon>
        <taxon>Mollisiaceae</taxon>
        <taxon>Phialocephala</taxon>
        <taxon>Phialocephala fortinii species complex</taxon>
    </lineage>
</organism>
<dbReference type="GO" id="GO:0008270">
    <property type="term" value="F:zinc ion binding"/>
    <property type="evidence" value="ECO:0007669"/>
    <property type="project" value="InterPro"/>
</dbReference>
<dbReference type="PANTHER" id="PTHR46910:SF3">
    <property type="entry name" value="HALOTOLERANCE PROTEIN 9-RELATED"/>
    <property type="match status" value="1"/>
</dbReference>
<feature type="compositionally biased region" description="Basic residues" evidence="5">
    <location>
        <begin position="30"/>
        <end position="42"/>
    </location>
</feature>
<evidence type="ECO:0000256" key="1">
    <source>
        <dbReference type="ARBA" id="ARBA00004123"/>
    </source>
</evidence>
<sequence>MTSVEEQTDTVVVATAVAASSATEREKRPRPSKLPNKAKKPKQALPDSHMPNQEEATQPDSPFDLDRMMSEGMFTQDGVLGPTQEHIGNMTSIGQGQLQEQFNVDAQGNLTSAEMGDSNQVNFADFDDMVALLGRTPLQSSLPVGLNKTQDSALQQHLPSPMSGSQTNIEVQSELGSGRVVGLEYFIRQSDQANVDTELLNGGPTSGSIPPGLIICKDALSSKFIGVNSTGATVASSLRLSIDGQRDIAESDVLSYLIGAVEHTDEVGVSPDFVDTNYQLPDRALAAHAYFRNVHAIYPIVNDQTLQHSWLQFYESEAPERDPVVYSRFFLLVAIGALSAPRPPDLAFSTDAMPQGLYQQAWRMFNDVIARPYASSVQVILLHVIYLIHFSKSGIAWVLCGLAIRIAQSIGLHRKTPPELGLPQEEMRLRSQIWWICYTLDAFLSTTQGRHPAAYDSCCDVELLPLLSNPASPSDTTVRTPPEIYIWYVKLAKIKNTFCNLFGTAESAISRADKVSQLDAALTNWRDEIPLEYRPDQEILAPRETYHFIAMLHLHYFNILQAIHWTSLVCARQNGITLSLHPNPRIRSSEAICVAAARAFVKTLNDMSNELEHSQFIPICFHTDHYMAAISVLFENIFRYPHRLSARTDLEFLRAGEFHFERHVHPLRFNSQLGRLFQKMQAAAEELLKQPGSSNSSAISVRSLERHNDLESERTGSGDKGGASLDFESLFSPRFFMFGTDQGQAQHIEVLLS</sequence>
<evidence type="ECO:0000256" key="4">
    <source>
        <dbReference type="ARBA" id="ARBA00023242"/>
    </source>
</evidence>
<evidence type="ECO:0000256" key="3">
    <source>
        <dbReference type="ARBA" id="ARBA00023125"/>
    </source>
</evidence>
<reference evidence="7 8" key="1">
    <citation type="submission" date="2016-03" db="EMBL/GenBank/DDBJ databases">
        <authorList>
            <person name="Ploux O."/>
        </authorList>
    </citation>
    <scope>NUCLEOTIDE SEQUENCE [LARGE SCALE GENOMIC DNA]</scope>
    <source>
        <strain evidence="7 8">UAMH 11012</strain>
    </source>
</reference>
<evidence type="ECO:0000259" key="6">
    <source>
        <dbReference type="SMART" id="SM00906"/>
    </source>
</evidence>
<gene>
    <name evidence="7" type="ORF">PAC_05446</name>
</gene>
<feature type="domain" description="Xylanolytic transcriptional activator regulatory" evidence="6">
    <location>
        <begin position="396"/>
        <end position="470"/>
    </location>
</feature>
<dbReference type="OrthoDB" id="3559620at2759"/>
<dbReference type="GO" id="GO:0003700">
    <property type="term" value="F:DNA-binding transcription factor activity"/>
    <property type="evidence" value="ECO:0007669"/>
    <property type="project" value="InterPro"/>
</dbReference>
<dbReference type="SMART" id="SM00906">
    <property type="entry name" value="Fungal_trans"/>
    <property type="match status" value="1"/>
</dbReference>
<feature type="compositionally biased region" description="Low complexity" evidence="5">
    <location>
        <begin position="10"/>
        <end position="22"/>
    </location>
</feature>
<dbReference type="GO" id="GO:0005634">
    <property type="term" value="C:nucleus"/>
    <property type="evidence" value="ECO:0007669"/>
    <property type="project" value="UniProtKB-SubCell"/>
</dbReference>
<dbReference type="Proteomes" id="UP000184330">
    <property type="component" value="Unassembled WGS sequence"/>
</dbReference>
<dbReference type="PANTHER" id="PTHR46910">
    <property type="entry name" value="TRANSCRIPTION FACTOR PDR1"/>
    <property type="match status" value="1"/>
</dbReference>
<accession>A0A1L7WS05</accession>
<dbReference type="InterPro" id="IPR050987">
    <property type="entry name" value="AtrR-like"/>
</dbReference>
<name>A0A1L7WS05_9HELO</name>
<feature type="compositionally biased region" description="Basic and acidic residues" evidence="5">
    <location>
        <begin position="703"/>
        <end position="717"/>
    </location>
</feature>
<keyword evidence="2" id="KW-0479">Metal-binding</keyword>
<evidence type="ECO:0000313" key="7">
    <source>
        <dbReference type="EMBL" id="CZR55558.1"/>
    </source>
</evidence>
<dbReference type="GO" id="GO:0006351">
    <property type="term" value="P:DNA-templated transcription"/>
    <property type="evidence" value="ECO:0007669"/>
    <property type="project" value="InterPro"/>
</dbReference>
<evidence type="ECO:0000256" key="5">
    <source>
        <dbReference type="SAM" id="MobiDB-lite"/>
    </source>
</evidence>
<comment type="subcellular location">
    <subcellularLocation>
        <location evidence="1">Nucleus</location>
    </subcellularLocation>
</comment>
<feature type="compositionally biased region" description="Polar residues" evidence="5">
    <location>
        <begin position="691"/>
        <end position="700"/>
    </location>
</feature>
<proteinExistence type="predicted"/>
<feature type="region of interest" description="Disordered" evidence="5">
    <location>
        <begin position="1"/>
        <end position="67"/>
    </location>
</feature>
<evidence type="ECO:0000313" key="8">
    <source>
        <dbReference type="Proteomes" id="UP000184330"/>
    </source>
</evidence>